<dbReference type="Proteomes" id="UP001262410">
    <property type="component" value="Unassembled WGS sequence"/>
</dbReference>
<protein>
    <submittedName>
        <fullName evidence="2">Uncharacterized protein</fullName>
    </submittedName>
</protein>
<feature type="chain" id="PRO_5046628513" evidence="1">
    <location>
        <begin position="21"/>
        <end position="120"/>
    </location>
</feature>
<keyword evidence="1" id="KW-0732">Signal</keyword>
<organism evidence="2 3">
    <name type="scientific">Inquilinus ginsengisoli</name>
    <dbReference type="NCBI Taxonomy" id="363840"/>
    <lineage>
        <taxon>Bacteria</taxon>
        <taxon>Pseudomonadati</taxon>
        <taxon>Pseudomonadota</taxon>
        <taxon>Alphaproteobacteria</taxon>
        <taxon>Rhodospirillales</taxon>
        <taxon>Rhodospirillaceae</taxon>
        <taxon>Inquilinus</taxon>
    </lineage>
</organism>
<evidence type="ECO:0000256" key="1">
    <source>
        <dbReference type="SAM" id="SignalP"/>
    </source>
</evidence>
<proteinExistence type="predicted"/>
<evidence type="ECO:0000313" key="2">
    <source>
        <dbReference type="EMBL" id="MDR6291521.1"/>
    </source>
</evidence>
<sequence>MIRPLALAVSLLLPTAVALAADPLTGPQIQAQIVGNTIEGTAGDVEYTEFYAADGTIHGLGDDGPYAGQWSIEGDHMCFDLGETKECDRVQLDGAKVQLTGDDGSLVAVGELKPGNPGNL</sequence>
<dbReference type="RefSeq" id="WP_309796807.1">
    <property type="nucleotide sequence ID" value="NZ_JAVDPW010000007.1"/>
</dbReference>
<accession>A0ABU1JSC2</accession>
<name>A0ABU1JSC2_9PROT</name>
<dbReference type="EMBL" id="JAVDPW010000007">
    <property type="protein sequence ID" value="MDR6291521.1"/>
    <property type="molecule type" value="Genomic_DNA"/>
</dbReference>
<feature type="signal peptide" evidence="1">
    <location>
        <begin position="1"/>
        <end position="20"/>
    </location>
</feature>
<reference evidence="2 3" key="1">
    <citation type="submission" date="2023-07" db="EMBL/GenBank/DDBJ databases">
        <title>Sorghum-associated microbial communities from plants grown in Nebraska, USA.</title>
        <authorList>
            <person name="Schachtman D."/>
        </authorList>
    </citation>
    <scope>NUCLEOTIDE SEQUENCE [LARGE SCALE GENOMIC DNA]</scope>
    <source>
        <strain evidence="2 3">584</strain>
    </source>
</reference>
<comment type="caution">
    <text evidence="2">The sequence shown here is derived from an EMBL/GenBank/DDBJ whole genome shotgun (WGS) entry which is preliminary data.</text>
</comment>
<evidence type="ECO:0000313" key="3">
    <source>
        <dbReference type="Proteomes" id="UP001262410"/>
    </source>
</evidence>
<keyword evidence="3" id="KW-1185">Reference proteome</keyword>
<gene>
    <name evidence="2" type="ORF">E9232_004055</name>
</gene>